<evidence type="ECO:0000313" key="2">
    <source>
        <dbReference type="EMBL" id="KAK2110549.1"/>
    </source>
</evidence>
<sequence length="103" mass="11086">MEGSQEEVGRTDHPTVSARVPGVAPGSSSPPHLAPPRFVRGFILRHAPRCPENAFFLDHLLLTPNAVVIVEDAKVKQRIEYANLTGQPESRAVGEGPALTPDL</sequence>
<proteinExistence type="predicted"/>
<dbReference type="Proteomes" id="UP001266305">
    <property type="component" value="Unassembled WGS sequence"/>
</dbReference>
<organism evidence="2 3">
    <name type="scientific">Saguinus oedipus</name>
    <name type="common">Cotton-top tamarin</name>
    <name type="synonym">Oedipomidas oedipus</name>
    <dbReference type="NCBI Taxonomy" id="9490"/>
    <lineage>
        <taxon>Eukaryota</taxon>
        <taxon>Metazoa</taxon>
        <taxon>Chordata</taxon>
        <taxon>Craniata</taxon>
        <taxon>Vertebrata</taxon>
        <taxon>Euteleostomi</taxon>
        <taxon>Mammalia</taxon>
        <taxon>Eutheria</taxon>
        <taxon>Euarchontoglires</taxon>
        <taxon>Primates</taxon>
        <taxon>Haplorrhini</taxon>
        <taxon>Platyrrhini</taxon>
        <taxon>Cebidae</taxon>
        <taxon>Callitrichinae</taxon>
        <taxon>Saguinus</taxon>
    </lineage>
</organism>
<dbReference type="EMBL" id="JASSZA010000005">
    <property type="protein sequence ID" value="KAK2110549.1"/>
    <property type="molecule type" value="Genomic_DNA"/>
</dbReference>
<comment type="caution">
    <text evidence="2">The sequence shown here is derived from an EMBL/GenBank/DDBJ whole genome shotgun (WGS) entry which is preliminary data.</text>
</comment>
<evidence type="ECO:0000313" key="3">
    <source>
        <dbReference type="Proteomes" id="UP001266305"/>
    </source>
</evidence>
<keyword evidence="3" id="KW-1185">Reference proteome</keyword>
<accession>A0ABQ9VMF4</accession>
<evidence type="ECO:0000256" key="1">
    <source>
        <dbReference type="SAM" id="MobiDB-lite"/>
    </source>
</evidence>
<protein>
    <submittedName>
        <fullName evidence="2">Uncharacterized protein</fullName>
    </submittedName>
</protein>
<feature type="region of interest" description="Disordered" evidence="1">
    <location>
        <begin position="1"/>
        <end position="33"/>
    </location>
</feature>
<reference evidence="2 3" key="1">
    <citation type="submission" date="2023-05" db="EMBL/GenBank/DDBJ databases">
        <title>B98-5 Cell Line De Novo Hybrid Assembly: An Optical Mapping Approach.</title>
        <authorList>
            <person name="Kananen K."/>
            <person name="Auerbach J.A."/>
            <person name="Kautto E."/>
            <person name="Blachly J.S."/>
        </authorList>
    </citation>
    <scope>NUCLEOTIDE SEQUENCE [LARGE SCALE GENOMIC DNA]</scope>
    <source>
        <strain evidence="2">B95-8</strain>
        <tissue evidence="2">Cell line</tissue>
    </source>
</reference>
<name>A0ABQ9VMF4_SAGOE</name>
<gene>
    <name evidence="2" type="ORF">P7K49_010295</name>
</gene>
<feature type="compositionally biased region" description="Low complexity" evidence="1">
    <location>
        <begin position="20"/>
        <end position="31"/>
    </location>
</feature>